<keyword evidence="2" id="KW-1185">Reference proteome</keyword>
<protein>
    <submittedName>
        <fullName evidence="1">Uncharacterized protein</fullName>
    </submittedName>
</protein>
<dbReference type="Gramene" id="TuG1812G0300001979.01.T01">
    <property type="protein sequence ID" value="TuG1812G0300001979.01.T01.cds427457"/>
    <property type="gene ID" value="TuG1812G0300001979.01"/>
</dbReference>
<dbReference type="Proteomes" id="UP000015106">
    <property type="component" value="Chromosome 3"/>
</dbReference>
<reference evidence="1" key="2">
    <citation type="submission" date="2018-03" db="EMBL/GenBank/DDBJ databases">
        <title>The Triticum urartu genome reveals the dynamic nature of wheat genome evolution.</title>
        <authorList>
            <person name="Ling H."/>
            <person name="Ma B."/>
            <person name="Shi X."/>
            <person name="Liu H."/>
            <person name="Dong L."/>
            <person name="Sun H."/>
            <person name="Cao Y."/>
            <person name="Gao Q."/>
            <person name="Zheng S."/>
            <person name="Li Y."/>
            <person name="Yu Y."/>
            <person name="Du H."/>
            <person name="Qi M."/>
            <person name="Li Y."/>
            <person name="Yu H."/>
            <person name="Cui Y."/>
            <person name="Wang N."/>
            <person name="Chen C."/>
            <person name="Wu H."/>
            <person name="Zhao Y."/>
            <person name="Zhang J."/>
            <person name="Li Y."/>
            <person name="Zhou W."/>
            <person name="Zhang B."/>
            <person name="Hu W."/>
            <person name="Eijk M."/>
            <person name="Tang J."/>
            <person name="Witsenboer H."/>
            <person name="Zhao S."/>
            <person name="Li Z."/>
            <person name="Zhang A."/>
            <person name="Wang D."/>
            <person name="Liang C."/>
        </authorList>
    </citation>
    <scope>NUCLEOTIDE SEQUENCE [LARGE SCALE GENOMIC DNA]</scope>
    <source>
        <strain evidence="1">cv. G1812</strain>
    </source>
</reference>
<reference evidence="2" key="1">
    <citation type="journal article" date="2013" name="Nature">
        <title>Draft genome of the wheat A-genome progenitor Triticum urartu.</title>
        <authorList>
            <person name="Ling H.Q."/>
            <person name="Zhao S."/>
            <person name="Liu D."/>
            <person name="Wang J."/>
            <person name="Sun H."/>
            <person name="Zhang C."/>
            <person name="Fan H."/>
            <person name="Li D."/>
            <person name="Dong L."/>
            <person name="Tao Y."/>
            <person name="Gao C."/>
            <person name="Wu H."/>
            <person name="Li Y."/>
            <person name="Cui Y."/>
            <person name="Guo X."/>
            <person name="Zheng S."/>
            <person name="Wang B."/>
            <person name="Yu K."/>
            <person name="Liang Q."/>
            <person name="Yang W."/>
            <person name="Lou X."/>
            <person name="Chen J."/>
            <person name="Feng M."/>
            <person name="Jian J."/>
            <person name="Zhang X."/>
            <person name="Luo G."/>
            <person name="Jiang Y."/>
            <person name="Liu J."/>
            <person name="Wang Z."/>
            <person name="Sha Y."/>
            <person name="Zhang B."/>
            <person name="Wu H."/>
            <person name="Tang D."/>
            <person name="Shen Q."/>
            <person name="Xue P."/>
            <person name="Zou S."/>
            <person name="Wang X."/>
            <person name="Liu X."/>
            <person name="Wang F."/>
            <person name="Yang Y."/>
            <person name="An X."/>
            <person name="Dong Z."/>
            <person name="Zhang K."/>
            <person name="Zhang X."/>
            <person name="Luo M.C."/>
            <person name="Dvorak J."/>
            <person name="Tong Y."/>
            <person name="Wang J."/>
            <person name="Yang H."/>
            <person name="Li Z."/>
            <person name="Wang D."/>
            <person name="Zhang A."/>
            <person name="Wang J."/>
        </authorList>
    </citation>
    <scope>NUCLEOTIDE SEQUENCE</scope>
    <source>
        <strain evidence="2">cv. G1812</strain>
    </source>
</reference>
<dbReference type="EnsemblPlants" id="TuG1812G0300001979.01.T01">
    <property type="protein sequence ID" value="TuG1812G0300001979.01.T01.cds427457"/>
    <property type="gene ID" value="TuG1812G0300001979.01"/>
</dbReference>
<name>A0A8R7PRE8_TRIUA</name>
<organism evidence="1 2">
    <name type="scientific">Triticum urartu</name>
    <name type="common">Red wild einkorn</name>
    <name type="synonym">Crithodium urartu</name>
    <dbReference type="NCBI Taxonomy" id="4572"/>
    <lineage>
        <taxon>Eukaryota</taxon>
        <taxon>Viridiplantae</taxon>
        <taxon>Streptophyta</taxon>
        <taxon>Embryophyta</taxon>
        <taxon>Tracheophyta</taxon>
        <taxon>Spermatophyta</taxon>
        <taxon>Magnoliopsida</taxon>
        <taxon>Liliopsida</taxon>
        <taxon>Poales</taxon>
        <taxon>Poaceae</taxon>
        <taxon>BOP clade</taxon>
        <taxon>Pooideae</taxon>
        <taxon>Triticodae</taxon>
        <taxon>Triticeae</taxon>
        <taxon>Triticinae</taxon>
        <taxon>Triticum</taxon>
    </lineage>
</organism>
<evidence type="ECO:0000313" key="2">
    <source>
        <dbReference type="Proteomes" id="UP000015106"/>
    </source>
</evidence>
<reference evidence="1" key="3">
    <citation type="submission" date="2022-06" db="UniProtKB">
        <authorList>
            <consortium name="EnsemblPlants"/>
        </authorList>
    </citation>
    <scope>IDENTIFICATION</scope>
</reference>
<sequence length="82" mass="9505">MEYSIYRYPGHIRREIVPSWSKTYMPRMLELISVKTNREKKGGAQLPRTCPDRGHQTNCFGLGPASLAPKKYIRKKDPSRVI</sequence>
<dbReference type="AlphaFoldDB" id="A0A8R7PRE8"/>
<evidence type="ECO:0000313" key="1">
    <source>
        <dbReference type="EnsemblPlants" id="TuG1812G0300001979.01.T01.cds427457"/>
    </source>
</evidence>
<accession>A0A8R7PRE8</accession>
<proteinExistence type="predicted"/>